<organism evidence="2 3">
    <name type="scientific">Phyllosticta capitalensis</name>
    <dbReference type="NCBI Taxonomy" id="121624"/>
    <lineage>
        <taxon>Eukaryota</taxon>
        <taxon>Fungi</taxon>
        <taxon>Dikarya</taxon>
        <taxon>Ascomycota</taxon>
        <taxon>Pezizomycotina</taxon>
        <taxon>Dothideomycetes</taxon>
        <taxon>Dothideomycetes incertae sedis</taxon>
        <taxon>Botryosphaeriales</taxon>
        <taxon>Phyllostictaceae</taxon>
        <taxon>Phyllosticta</taxon>
    </lineage>
</organism>
<feature type="compositionally biased region" description="Polar residues" evidence="1">
    <location>
        <begin position="1"/>
        <end position="12"/>
    </location>
</feature>
<protein>
    <submittedName>
        <fullName evidence="2">Uncharacterized protein</fullName>
    </submittedName>
</protein>
<proteinExistence type="predicted"/>
<comment type="caution">
    <text evidence="2">The sequence shown here is derived from an EMBL/GenBank/DDBJ whole genome shotgun (WGS) entry which is preliminary data.</text>
</comment>
<feature type="region of interest" description="Disordered" evidence="1">
    <location>
        <begin position="1"/>
        <end position="108"/>
    </location>
</feature>
<reference evidence="2 3" key="1">
    <citation type="submission" date="2024-04" db="EMBL/GenBank/DDBJ databases">
        <title>Phyllosticta paracitricarpa is synonymous to the EU quarantine fungus P. citricarpa based on phylogenomic analyses.</title>
        <authorList>
            <consortium name="Lawrence Berkeley National Laboratory"/>
            <person name="Van Ingen-Buijs V.A."/>
            <person name="Van Westerhoven A.C."/>
            <person name="Haridas S."/>
            <person name="Skiadas P."/>
            <person name="Martin F."/>
            <person name="Groenewald J.Z."/>
            <person name="Crous P.W."/>
            <person name="Seidl M.F."/>
        </authorList>
    </citation>
    <scope>NUCLEOTIDE SEQUENCE [LARGE SCALE GENOMIC DNA]</scope>
    <source>
        <strain evidence="2 3">CBS 123374</strain>
    </source>
</reference>
<gene>
    <name evidence="2" type="ORF">HDK90DRAFT_273334</name>
</gene>
<feature type="compositionally biased region" description="Basic and acidic residues" evidence="1">
    <location>
        <begin position="143"/>
        <end position="158"/>
    </location>
</feature>
<dbReference type="EMBL" id="JBBWRZ010000006">
    <property type="protein sequence ID" value="KAK8233673.1"/>
    <property type="molecule type" value="Genomic_DNA"/>
</dbReference>
<evidence type="ECO:0000313" key="2">
    <source>
        <dbReference type="EMBL" id="KAK8233673.1"/>
    </source>
</evidence>
<sequence length="233" mass="26255">MKRAQSDPTATMSVKRRRGDSSVRSTRSFSQASKSGFRPVGTSASTPSSSRMRRDEHANPQIKDLLPYRNNSRKHSSSSIPGGRHTVPRQPTPARRLATQPQSAKRDPRGYQDLAAAALRIVEQHFAMPHVQTRARRQQTPMRQEHRERRSVADSNHHEPGWHFEELAAGYAYSEEDGDHEDVYEAEPGVVYDSRETDLGYTTPVVIDLIDDSDKDEGGTPVEDRAAWLRAVR</sequence>
<dbReference type="Proteomes" id="UP001492380">
    <property type="component" value="Unassembled WGS sequence"/>
</dbReference>
<accession>A0ABR1YME2</accession>
<keyword evidence="3" id="KW-1185">Reference proteome</keyword>
<feature type="compositionally biased region" description="Polar residues" evidence="1">
    <location>
        <begin position="22"/>
        <end position="34"/>
    </location>
</feature>
<evidence type="ECO:0000256" key="1">
    <source>
        <dbReference type="SAM" id="MobiDB-lite"/>
    </source>
</evidence>
<name>A0ABR1YME2_9PEZI</name>
<evidence type="ECO:0000313" key="3">
    <source>
        <dbReference type="Proteomes" id="UP001492380"/>
    </source>
</evidence>
<feature type="region of interest" description="Disordered" evidence="1">
    <location>
        <begin position="131"/>
        <end position="158"/>
    </location>
</feature>